<comment type="similarity">
    <text evidence="2">Belongs to the KHG/KDPG aldolase family.</text>
</comment>
<reference evidence="6 7" key="1">
    <citation type="submission" date="2017-06" db="EMBL/GenBank/DDBJ databases">
        <title>Genome sequencing of cyanobaciteial culture collection at National Institute for Environmental Studies (NIES).</title>
        <authorList>
            <person name="Hirose Y."/>
            <person name="Shimura Y."/>
            <person name="Fujisawa T."/>
            <person name="Nakamura Y."/>
            <person name="Kawachi M."/>
        </authorList>
    </citation>
    <scope>NUCLEOTIDE SEQUENCE [LARGE SCALE GENOMIC DNA]</scope>
    <source>
        <strain evidence="6 7">NIES-267</strain>
    </source>
</reference>
<keyword evidence="4" id="KW-0456">Lyase</keyword>
<evidence type="ECO:0000256" key="2">
    <source>
        <dbReference type="ARBA" id="ARBA00006906"/>
    </source>
</evidence>
<evidence type="ECO:0000313" key="6">
    <source>
        <dbReference type="EMBL" id="BAY86854.1"/>
    </source>
</evidence>
<name>A0A1Z4M036_9CYAN</name>
<evidence type="ECO:0000256" key="1">
    <source>
        <dbReference type="ARBA" id="ARBA00004761"/>
    </source>
</evidence>
<accession>A0A1Z4M036</accession>
<evidence type="ECO:0000256" key="3">
    <source>
        <dbReference type="ARBA" id="ARBA00011233"/>
    </source>
</evidence>
<dbReference type="Gene3D" id="3.20.20.70">
    <property type="entry name" value="Aldolase class I"/>
    <property type="match status" value="1"/>
</dbReference>
<dbReference type="NCBIfam" id="NF005673">
    <property type="entry name" value="PRK07455.1"/>
    <property type="match status" value="1"/>
</dbReference>
<dbReference type="NCBIfam" id="TIGR01182">
    <property type="entry name" value="eda"/>
    <property type="match status" value="1"/>
</dbReference>
<dbReference type="AlphaFoldDB" id="A0A1Z4M036"/>
<evidence type="ECO:0000256" key="4">
    <source>
        <dbReference type="ARBA" id="ARBA00023239"/>
    </source>
</evidence>
<comment type="subunit">
    <text evidence="3">Homotrimer.</text>
</comment>
<organism evidence="6 7">
    <name type="scientific">Calothrix parasitica NIES-267</name>
    <dbReference type="NCBI Taxonomy" id="1973488"/>
    <lineage>
        <taxon>Bacteria</taxon>
        <taxon>Bacillati</taxon>
        <taxon>Cyanobacteriota</taxon>
        <taxon>Cyanophyceae</taxon>
        <taxon>Nostocales</taxon>
        <taxon>Calotrichaceae</taxon>
        <taxon>Calothrix</taxon>
    </lineage>
</organism>
<dbReference type="PANTHER" id="PTHR30246">
    <property type="entry name" value="2-KETO-3-DEOXY-6-PHOSPHOGLUCONATE ALDOLASE"/>
    <property type="match status" value="1"/>
</dbReference>
<gene>
    <name evidence="6" type="ORF">NIES267_63650</name>
</gene>
<dbReference type="Proteomes" id="UP000218418">
    <property type="component" value="Chromosome"/>
</dbReference>
<comment type="pathway">
    <text evidence="1">Carbohydrate acid metabolism.</text>
</comment>
<proteinExistence type="inferred from homology"/>
<evidence type="ECO:0000256" key="5">
    <source>
        <dbReference type="ARBA" id="ARBA00023277"/>
    </source>
</evidence>
<dbReference type="CDD" id="cd00452">
    <property type="entry name" value="KDPG_aldolase"/>
    <property type="match status" value="1"/>
</dbReference>
<dbReference type="PANTHER" id="PTHR30246:SF1">
    <property type="entry name" value="2-DEHYDRO-3-DEOXY-6-PHOSPHOGALACTONATE ALDOLASE-RELATED"/>
    <property type="match status" value="1"/>
</dbReference>
<dbReference type="GO" id="GO:0016829">
    <property type="term" value="F:lyase activity"/>
    <property type="evidence" value="ECO:0007669"/>
    <property type="project" value="UniProtKB-KW"/>
</dbReference>
<keyword evidence="5" id="KW-0119">Carbohydrate metabolism</keyword>
<dbReference type="EMBL" id="AP018227">
    <property type="protein sequence ID" value="BAY86854.1"/>
    <property type="molecule type" value="Genomic_DNA"/>
</dbReference>
<keyword evidence="7" id="KW-1185">Reference proteome</keyword>
<dbReference type="SUPFAM" id="SSF51569">
    <property type="entry name" value="Aldolase"/>
    <property type="match status" value="1"/>
</dbReference>
<sequence>MLDAQCPISNSPWLMLLRKYRVIAVIRAQKKKLARQMAHSVASAGIRLIEITWNTPEAAELIEQLNRELPNCVIGAGTLLNLKQMHQAVRAGAEFLFSPHIDQGIIQAAIRQNLPVIPGALTPTEIVTAWTQGATCVKVFPVQAVGGIGYIKSLQGPLGHIPLIPTGGVTVENAVEFLEAGAIAIGLSSELFPKHLVMSEDWDSITRRTEILLRKIN</sequence>
<dbReference type="InterPro" id="IPR000887">
    <property type="entry name" value="Aldlse_KDPG_KHG"/>
</dbReference>
<protein>
    <submittedName>
        <fullName evidence="6">2-dehydro-3-deoxyphosphogluconate aldolase/4-hydroxy-2-oxoglutarate aldolase</fullName>
    </submittedName>
</protein>
<dbReference type="InterPro" id="IPR013785">
    <property type="entry name" value="Aldolase_TIM"/>
</dbReference>
<evidence type="ECO:0000313" key="7">
    <source>
        <dbReference type="Proteomes" id="UP000218418"/>
    </source>
</evidence>
<dbReference type="Pfam" id="PF01081">
    <property type="entry name" value="Aldolase"/>
    <property type="match status" value="1"/>
</dbReference>